<gene>
    <name evidence="1" type="ORF">TVY486_0401400</name>
</gene>
<protein>
    <submittedName>
        <fullName evidence="1">Uncharacterized protein</fullName>
    </submittedName>
</protein>
<sequence length="119" mass="13416">MAHTANGQGNNNLVCLGIFVVERRNGKHMKNVRLHARNTLSSPSKYPYAPQHSQPFLSCLITSATPLPDFTYLLTLHFPLNSCTHIRSTPIKIQYASSLSRAPLSLLSCSLRSRYWFSR</sequence>
<proteinExistence type="predicted"/>
<organism evidence="1">
    <name type="scientific">Trypanosoma vivax (strain Y486)</name>
    <dbReference type="NCBI Taxonomy" id="1055687"/>
    <lineage>
        <taxon>Eukaryota</taxon>
        <taxon>Discoba</taxon>
        <taxon>Euglenozoa</taxon>
        <taxon>Kinetoplastea</taxon>
        <taxon>Metakinetoplastina</taxon>
        <taxon>Trypanosomatida</taxon>
        <taxon>Trypanosomatidae</taxon>
        <taxon>Trypanosoma</taxon>
        <taxon>Duttonella</taxon>
    </lineage>
</organism>
<dbReference type="AlphaFoldDB" id="G0TU40"/>
<name>G0TU40_TRYVY</name>
<dbReference type="EMBL" id="HE573020">
    <property type="protein sequence ID" value="CCC47474.1"/>
    <property type="molecule type" value="Genomic_DNA"/>
</dbReference>
<reference evidence="1" key="1">
    <citation type="journal article" date="2012" name="Proc. Natl. Acad. Sci. U.S.A.">
        <title>Antigenic diversity is generated by distinct evolutionary mechanisms in African trypanosome species.</title>
        <authorList>
            <person name="Jackson A.P."/>
            <person name="Berry A."/>
            <person name="Aslett M."/>
            <person name="Allison H.C."/>
            <person name="Burton P."/>
            <person name="Vavrova-Anderson J."/>
            <person name="Brown R."/>
            <person name="Browne H."/>
            <person name="Corton N."/>
            <person name="Hauser H."/>
            <person name="Gamble J."/>
            <person name="Gilderthorp R."/>
            <person name="Marcello L."/>
            <person name="McQuillan J."/>
            <person name="Otto T.D."/>
            <person name="Quail M.A."/>
            <person name="Sanders M.J."/>
            <person name="van Tonder A."/>
            <person name="Ginger M.L."/>
            <person name="Field M.C."/>
            <person name="Barry J.D."/>
            <person name="Hertz-Fowler C."/>
            <person name="Berriman M."/>
        </authorList>
    </citation>
    <scope>NUCLEOTIDE SEQUENCE</scope>
    <source>
        <strain evidence="1">Y486</strain>
    </source>
</reference>
<evidence type="ECO:0000313" key="1">
    <source>
        <dbReference type="EMBL" id="CCC47474.1"/>
    </source>
</evidence>
<accession>G0TU40</accession>